<evidence type="ECO:0000256" key="3">
    <source>
        <dbReference type="ARBA" id="ARBA00023315"/>
    </source>
</evidence>
<dbReference type="PANTHER" id="PTHR34069:SF2">
    <property type="entry name" value="BETA-KETOACYL-[ACYL-CARRIER-PROTEIN] SYNTHASE III"/>
    <property type="match status" value="1"/>
</dbReference>
<organism evidence="6 7">
    <name type="scientific">Streptomyces globisporus</name>
    <dbReference type="NCBI Taxonomy" id="1908"/>
    <lineage>
        <taxon>Bacteria</taxon>
        <taxon>Bacillati</taxon>
        <taxon>Actinomycetota</taxon>
        <taxon>Actinomycetes</taxon>
        <taxon>Kitasatosporales</taxon>
        <taxon>Streptomycetaceae</taxon>
        <taxon>Streptomyces</taxon>
    </lineage>
</organism>
<feature type="domain" description="Beta-ketoacyl-[acyl-carrier-protein] synthase III N-terminal" evidence="5">
    <location>
        <begin position="107"/>
        <end position="183"/>
    </location>
</feature>
<dbReference type="Pfam" id="PF08545">
    <property type="entry name" value="ACP_syn_III"/>
    <property type="match status" value="1"/>
</dbReference>
<evidence type="ECO:0000313" key="6">
    <source>
        <dbReference type="EMBL" id="CAH9414810.1"/>
    </source>
</evidence>
<dbReference type="GO" id="GO:0033818">
    <property type="term" value="F:beta-ketoacyl-acyl-carrier-protein synthase III activity"/>
    <property type="evidence" value="ECO:0007669"/>
    <property type="project" value="UniProtKB-EC"/>
</dbReference>
<dbReference type="InterPro" id="IPR013751">
    <property type="entry name" value="ACP_syn_III_N"/>
</dbReference>
<dbReference type="NCBIfam" id="NF006829">
    <property type="entry name" value="PRK09352.1"/>
    <property type="match status" value="1"/>
</dbReference>
<dbReference type="Gene3D" id="3.40.47.10">
    <property type="match status" value="1"/>
</dbReference>
<keyword evidence="7" id="KW-1185">Reference proteome</keyword>
<feature type="domain" description="Beta-ketoacyl-[acyl-carrier-protein] synthase III C-terminal" evidence="4">
    <location>
        <begin position="237"/>
        <end position="326"/>
    </location>
</feature>
<dbReference type="Pfam" id="PF08541">
    <property type="entry name" value="ACP_syn_III_C"/>
    <property type="match status" value="1"/>
</dbReference>
<evidence type="ECO:0000259" key="5">
    <source>
        <dbReference type="Pfam" id="PF08545"/>
    </source>
</evidence>
<evidence type="ECO:0000313" key="7">
    <source>
        <dbReference type="Proteomes" id="UP001154015"/>
    </source>
</evidence>
<keyword evidence="1" id="KW-0963">Cytoplasm</keyword>
<reference evidence="6" key="1">
    <citation type="submission" date="2022-03" db="EMBL/GenBank/DDBJ databases">
        <authorList>
            <person name="Leyn A S."/>
        </authorList>
    </citation>
    <scope>NUCLEOTIDE SEQUENCE</scope>
    <source>
        <strain evidence="6">Streptomyces globisporus 4-3</strain>
    </source>
</reference>
<evidence type="ECO:0000256" key="2">
    <source>
        <dbReference type="ARBA" id="ARBA00022679"/>
    </source>
</evidence>
<evidence type="ECO:0000256" key="1">
    <source>
        <dbReference type="ARBA" id="ARBA00022490"/>
    </source>
</evidence>
<dbReference type="PANTHER" id="PTHR34069">
    <property type="entry name" value="3-OXOACYL-[ACYL-CARRIER-PROTEIN] SYNTHASE 3"/>
    <property type="match status" value="1"/>
</dbReference>
<dbReference type="EMBL" id="CAKXYP010000004">
    <property type="protein sequence ID" value="CAH9414810.1"/>
    <property type="molecule type" value="Genomic_DNA"/>
</dbReference>
<accession>A0ABM9GTK9</accession>
<name>A0ABM9GTK9_STRGL</name>
<evidence type="ECO:0000259" key="4">
    <source>
        <dbReference type="Pfam" id="PF08541"/>
    </source>
</evidence>
<dbReference type="Proteomes" id="UP001154015">
    <property type="component" value="Unassembled WGS sequence"/>
</dbReference>
<comment type="caution">
    <text evidence="6">The sequence shown here is derived from an EMBL/GenBank/DDBJ whole genome shotgun (WGS) entry which is preliminary data.</text>
</comment>
<dbReference type="SUPFAM" id="SSF53901">
    <property type="entry name" value="Thiolase-like"/>
    <property type="match status" value="1"/>
</dbReference>
<dbReference type="InterPro" id="IPR013747">
    <property type="entry name" value="ACP_syn_III_C"/>
</dbReference>
<keyword evidence="2 6" id="KW-0808">Transferase</keyword>
<dbReference type="RefSeq" id="WP_073776817.1">
    <property type="nucleotide sequence ID" value="NZ_CAKXYP010000004.1"/>
</dbReference>
<sequence>MTDVRILGTGAYVPERIVSNDEVAAAAGVDDAWITGKTGIRERRWAADGQATSDLAVAAGRAALRSAGITADELSVIVVATSTPDRPQPPTAAYVQQELGAGGAAAFDVNAVCSGMVFGLSAAEGVLTRSGGHALVIGADLYSRILNPADRRTVILFGDGAGAVVLGSSVYHGPRIRHLALHSFGDLSGLIEVPAGGSRLPVDGTVLDAGLQYFTMDGRGVRNFVGDQLPQLVKGFLHDCGVVPDDIDHFVPHQANGTMLDSVFADLELPRATMHRTVTHYANTGAASIPITLDAAARSGAFTPGDLVLLAGFGGGMSAGLALVEW</sequence>
<dbReference type="CDD" id="cd00830">
    <property type="entry name" value="KAS_III"/>
    <property type="match status" value="1"/>
</dbReference>
<dbReference type="EC" id="2.3.1.180" evidence="6"/>
<protein>
    <submittedName>
        <fullName evidence="6">3-oxoacyl-[acyl-carrier-protein] synthase, KASIII (EC)</fullName>
        <ecNumber evidence="6">2.3.1.180</ecNumber>
    </submittedName>
</protein>
<keyword evidence="3 6" id="KW-0012">Acyltransferase</keyword>
<proteinExistence type="predicted"/>
<dbReference type="InterPro" id="IPR016039">
    <property type="entry name" value="Thiolase-like"/>
</dbReference>
<gene>
    <name evidence="6" type="ORF">SGL43_01822</name>
</gene>